<dbReference type="Proteomes" id="UP000828236">
    <property type="component" value="Unassembled WGS sequence"/>
</dbReference>
<feature type="compositionally biased region" description="Low complexity" evidence="8">
    <location>
        <begin position="1607"/>
        <end position="1624"/>
    </location>
</feature>
<feature type="compositionally biased region" description="Basic and acidic residues" evidence="8">
    <location>
        <begin position="48"/>
        <end position="59"/>
    </location>
</feature>
<dbReference type="Pfam" id="PF00412">
    <property type="entry name" value="LIM"/>
    <property type="match status" value="1"/>
</dbReference>
<dbReference type="InterPro" id="IPR057494">
    <property type="entry name" value="Rossman_Mical"/>
</dbReference>
<feature type="region of interest" description="Disordered" evidence="8">
    <location>
        <begin position="1321"/>
        <end position="1345"/>
    </location>
</feature>
<feature type="compositionally biased region" description="Basic and acidic residues" evidence="8">
    <location>
        <begin position="789"/>
        <end position="799"/>
    </location>
</feature>
<feature type="compositionally biased region" description="Polar residues" evidence="8">
    <location>
        <begin position="649"/>
        <end position="660"/>
    </location>
</feature>
<evidence type="ECO:0000256" key="7">
    <source>
        <dbReference type="PROSITE-ProRule" id="PRU00125"/>
    </source>
</evidence>
<evidence type="ECO:0000256" key="8">
    <source>
        <dbReference type="SAM" id="MobiDB-lite"/>
    </source>
</evidence>
<keyword evidence="6" id="KW-0009">Actin-binding</keyword>
<keyword evidence="5 7" id="KW-0440">LIM domain</keyword>
<dbReference type="GO" id="GO:0046872">
    <property type="term" value="F:metal ion binding"/>
    <property type="evidence" value="ECO:0007669"/>
    <property type="project" value="UniProtKB-KW"/>
</dbReference>
<feature type="compositionally biased region" description="Polar residues" evidence="8">
    <location>
        <begin position="1551"/>
        <end position="1570"/>
    </location>
</feature>
<feature type="region of interest" description="Disordered" evidence="8">
    <location>
        <begin position="1467"/>
        <end position="1498"/>
    </location>
</feature>
<keyword evidence="4 7" id="KW-0862">Zinc</keyword>
<comment type="subcellular location">
    <subcellularLocation>
        <location evidence="1">Cytoplasm</location>
    </subcellularLocation>
</comment>
<keyword evidence="2" id="KW-0963">Cytoplasm</keyword>
<feature type="compositionally biased region" description="Low complexity" evidence="8">
    <location>
        <begin position="1334"/>
        <end position="1343"/>
    </location>
</feature>
<dbReference type="InterPro" id="IPR036188">
    <property type="entry name" value="FAD/NAD-bd_sf"/>
</dbReference>
<feature type="region of interest" description="Disordered" evidence="8">
    <location>
        <begin position="1551"/>
        <end position="1624"/>
    </location>
</feature>
<feature type="compositionally biased region" description="Low complexity" evidence="8">
    <location>
        <begin position="727"/>
        <end position="740"/>
    </location>
</feature>
<feature type="compositionally biased region" description="Basic residues" evidence="8">
    <location>
        <begin position="776"/>
        <end position="788"/>
    </location>
</feature>
<evidence type="ECO:0000256" key="2">
    <source>
        <dbReference type="ARBA" id="ARBA00022490"/>
    </source>
</evidence>
<name>A0A9D4P405_DERFA</name>
<accession>A0A9D4P405</accession>
<dbReference type="PROSITE" id="PS00478">
    <property type="entry name" value="LIM_DOMAIN_1"/>
    <property type="match status" value="1"/>
</dbReference>
<feature type="region of interest" description="Disordered" evidence="8">
    <location>
        <begin position="1"/>
        <end position="68"/>
    </location>
</feature>
<feature type="compositionally biased region" description="Low complexity" evidence="8">
    <location>
        <begin position="1571"/>
        <end position="1580"/>
    </location>
</feature>
<feature type="region of interest" description="Disordered" evidence="8">
    <location>
        <begin position="1357"/>
        <end position="1377"/>
    </location>
</feature>
<keyword evidence="3 7" id="KW-0479">Metal-binding</keyword>
<evidence type="ECO:0000256" key="3">
    <source>
        <dbReference type="ARBA" id="ARBA00022723"/>
    </source>
</evidence>
<feature type="domain" description="LIM zinc-binding" evidence="9">
    <location>
        <begin position="1067"/>
        <end position="1127"/>
    </location>
</feature>
<feature type="compositionally biased region" description="Acidic residues" evidence="8">
    <location>
        <begin position="814"/>
        <end position="825"/>
    </location>
</feature>
<dbReference type="PANTHER" id="PTHR23167:SF54">
    <property type="entry name" value="[F-ACTIN]-MONOOXYGENASE MICAL"/>
    <property type="match status" value="1"/>
</dbReference>
<feature type="compositionally biased region" description="Polar residues" evidence="8">
    <location>
        <begin position="827"/>
        <end position="858"/>
    </location>
</feature>
<feature type="region of interest" description="Disordered" evidence="8">
    <location>
        <begin position="814"/>
        <end position="858"/>
    </location>
</feature>
<dbReference type="GO" id="GO:0003779">
    <property type="term" value="F:actin binding"/>
    <property type="evidence" value="ECO:0007669"/>
    <property type="project" value="UniProtKB-KW"/>
</dbReference>
<feature type="compositionally biased region" description="Low complexity" evidence="8">
    <location>
        <begin position="1237"/>
        <end position="1258"/>
    </location>
</feature>
<dbReference type="Gene3D" id="2.10.110.10">
    <property type="entry name" value="Cysteine Rich Protein"/>
    <property type="match status" value="1"/>
</dbReference>
<feature type="region of interest" description="Disordered" evidence="8">
    <location>
        <begin position="1236"/>
        <end position="1260"/>
    </location>
</feature>
<dbReference type="Pfam" id="PF25413">
    <property type="entry name" value="Rossman_Mical"/>
    <property type="match status" value="1"/>
</dbReference>
<dbReference type="SUPFAM" id="SSF51905">
    <property type="entry name" value="FAD/NAD(P)-binding domain"/>
    <property type="match status" value="1"/>
</dbReference>
<evidence type="ECO:0000256" key="6">
    <source>
        <dbReference type="ARBA" id="ARBA00023203"/>
    </source>
</evidence>
<dbReference type="SMART" id="SM00132">
    <property type="entry name" value="LIM"/>
    <property type="match status" value="1"/>
</dbReference>
<dbReference type="Gene3D" id="3.50.50.60">
    <property type="entry name" value="FAD/NAD(P)-binding domain"/>
    <property type="match status" value="1"/>
</dbReference>
<feature type="compositionally biased region" description="Polar residues" evidence="8">
    <location>
        <begin position="1357"/>
        <end position="1376"/>
    </location>
</feature>
<sequence>MSESEVVNTNNNSTDEIVTKDPKNDSLKRKENEFSEDSNSVLDSVNDESNHKKAKHENGADEESNDANDAVSKWNRVASILKTLDSKANQKEYSSIRSNVQGRKILVIGGGISGLRVSIELLLLGAKVLCVEKRDEFTRNNVIHLWPNVINDMCTFEAKRFYGKFCVGSIDHISIRQLQLILLKIAIIYGLNFYTNTTFSEICPRIIEPRFGRCSQSTCDCCCHQHGFGRRGSYAHFSHTSVQDQASHSAANYLNRQSFDVIIGCDGRRHTFSRYFRRNNRRGKLAIGLTANFINHRTEEEVQSEEISGTSRIYQQQWFQNLQDETGIELENLVYYRDNTHYFVMTATKASLLLRGVLKIDHSDSHQLLSMNNIDTQKLMRYSKDAAEWSSKLRRLEFARNSNNMPDVALFDFTSMYSATNASCAKKIHLHCCDTPVVMNDKENSRYMLLLLCGDSLLEPFWPTGSGAGRGFLSALDAAWTVAQWFSNVDDSYPIDSMLNVISKREYVYRLLAQTSPENTTSKNFTIDPQSRYKTLNILKNDTLKEMKDQVRHLIIDKPDIDMKIYRISNEAKRARRATVGIDPNDILKAKNLPVDTSKLDEFVVQTSNHHHHLMEYQRNHPILYSVPSSDALNNNNKNYNRQPRQHCDNNQSIDIQSGSRSPIEVVQFLPRNHSNTTVTTAATNIKQNNLPRHLDVQPRNDRLMSNMAKKNHHARNHFFHDEQQRSNCSTSSLSSISSHQSRHDWPSSLNHRNNDGGDDDDQISSHELKVNNNRSKYHKHSGHHHHHHDESAGYDKENCPIPNFKQMFLLDDYVDDDDDDDDGNPECSTRNYPQSKSKSTSSVKNRINSISQPQSMFGQLIDSRRSLHDFEKSLSRKPVKKSSDIMEKAQFLEQKFEEHNRSYVPNLNRVGRIEEDDWNVKIWNDSNLFAPKVDKSGRPYVGENSRDLLQSRIAQLNNNFEYNRPMVPKRFLSTTMTTTTANSGKNNDYVNMLSNEVCQKLNSATSANSSVMQQSNIIETTTGQTSSCPFGDATDSVKISSAFRDPSTATANIRKMPGSDLLKPIGDCRRCSKTLIANDRVTILGRNFHRNCLTCKICNVSLRHDELMASIDDFICKICSKIRSRQIVDDGSFNSNIMTTSSSGVGSIFGSSVIDSKSVSQTPLSSSLNLSLMEAKKNFLENAQQIDLRERAEFELSLIGTTTTNTPTTVTNDSSSISIMTNEINNAGEGCVEMISSSTNSKNSNNSTSSSSSSSTSDPLAALPLLHESTNAYYDSEASINIVDDYNNDDDKKKSSSPTTTAELISESIAKSNLETSCQFADDDDDNRSIRKSSSSSSSTSSMKLHLPIIRSAAVASSPQFNQSQNQRIDNNNKSPEMKKDLLIFNFNRKKEPPITAATITTDSVRTEGQQQQQQDMKTMAKTMLIRDDNSGSSNNKINKNKFHGFQSSTSKIMPRNHHHDNHLRKNINTGNGTVVGSGGTQIKSTTTTTTTTKPSNIPTYRYAGHFTEKFYRSQSQPSLLLQMDQIGNKLKMKRNDSPITTILDTTANNIGSTKLSSSSSIPTATLATKSSSRSSSKSQMDLLPFVDGSPPKNDDGPTTKCTPKTNFNNNRTTTTINNNTNNHLVEPINSNTIKPLTQAPFARIDDV</sequence>
<dbReference type="InterPro" id="IPR001781">
    <property type="entry name" value="Znf_LIM"/>
</dbReference>
<comment type="caution">
    <text evidence="10">The sequence shown here is derived from an EMBL/GenBank/DDBJ whole genome shotgun (WGS) entry which is preliminary data.</text>
</comment>
<organism evidence="10">
    <name type="scientific">Dermatophagoides farinae</name>
    <name type="common">American house dust mite</name>
    <dbReference type="NCBI Taxonomy" id="6954"/>
    <lineage>
        <taxon>Eukaryota</taxon>
        <taxon>Metazoa</taxon>
        <taxon>Ecdysozoa</taxon>
        <taxon>Arthropoda</taxon>
        <taxon>Chelicerata</taxon>
        <taxon>Arachnida</taxon>
        <taxon>Acari</taxon>
        <taxon>Acariformes</taxon>
        <taxon>Sarcoptiformes</taxon>
        <taxon>Astigmata</taxon>
        <taxon>Psoroptidia</taxon>
        <taxon>Analgoidea</taxon>
        <taxon>Pyroglyphidae</taxon>
        <taxon>Dermatophagoidinae</taxon>
        <taxon>Dermatophagoides</taxon>
    </lineage>
</organism>
<evidence type="ECO:0000313" key="10">
    <source>
        <dbReference type="EMBL" id="KAH7644325.1"/>
    </source>
</evidence>
<feature type="region of interest" description="Disordered" evidence="8">
    <location>
        <begin position="720"/>
        <end position="799"/>
    </location>
</feature>
<reference evidence="10" key="1">
    <citation type="submission" date="2020-06" db="EMBL/GenBank/DDBJ databases">
        <authorList>
            <person name="Ji K."/>
            <person name="Li J."/>
        </authorList>
    </citation>
    <scope>NUCLEOTIDE SEQUENCE</scope>
    <source>
        <strain evidence="10">JKM2019</strain>
        <tissue evidence="10">Whole body</tissue>
    </source>
</reference>
<evidence type="ECO:0000256" key="5">
    <source>
        <dbReference type="ARBA" id="ARBA00023038"/>
    </source>
</evidence>
<proteinExistence type="predicted"/>
<dbReference type="EMBL" id="SDOV01000002">
    <property type="protein sequence ID" value="KAH7644325.1"/>
    <property type="molecule type" value="Genomic_DNA"/>
</dbReference>
<feature type="compositionally biased region" description="Basic and acidic residues" evidence="8">
    <location>
        <begin position="17"/>
        <end position="33"/>
    </location>
</feature>
<dbReference type="InterPro" id="IPR050540">
    <property type="entry name" value="F-actin_Monoox_Mical"/>
</dbReference>
<evidence type="ECO:0000256" key="4">
    <source>
        <dbReference type="ARBA" id="ARBA00022833"/>
    </source>
</evidence>
<evidence type="ECO:0000256" key="1">
    <source>
        <dbReference type="ARBA" id="ARBA00004496"/>
    </source>
</evidence>
<evidence type="ECO:0000259" key="9">
    <source>
        <dbReference type="PROSITE" id="PS50023"/>
    </source>
</evidence>
<gene>
    <name evidence="10" type="ORF">HUG17_6687</name>
</gene>
<feature type="compositionally biased region" description="Low complexity" evidence="8">
    <location>
        <begin position="1"/>
        <end position="14"/>
    </location>
</feature>
<protein>
    <submittedName>
        <fullName evidence="10">Protein-methionine sulfoxide oxidase mical-like protein</fullName>
    </submittedName>
</protein>
<dbReference type="PANTHER" id="PTHR23167">
    <property type="entry name" value="CALPONIN HOMOLOGY DOMAIN-CONTAINING PROTEIN DDB_G0272472-RELATED"/>
    <property type="match status" value="1"/>
</dbReference>
<dbReference type="GO" id="GO:0005737">
    <property type="term" value="C:cytoplasm"/>
    <property type="evidence" value="ECO:0007669"/>
    <property type="project" value="UniProtKB-SubCell"/>
</dbReference>
<feature type="region of interest" description="Disordered" evidence="8">
    <location>
        <begin position="634"/>
        <end position="660"/>
    </location>
</feature>
<reference evidence="10" key="2">
    <citation type="journal article" date="2021" name="World Allergy Organ. J.">
        <title>Chromosome-level assembly of Dermatophagoides farinae genome and transcriptome reveals two novel allergens Der f 37 and Der f 39.</title>
        <authorList>
            <person name="Chen J."/>
            <person name="Cai Z."/>
            <person name="Fan D."/>
            <person name="Hu J."/>
            <person name="Hou Y."/>
            <person name="He Y."/>
            <person name="Zhang Z."/>
            <person name="Zhao Z."/>
            <person name="Gao P."/>
            <person name="Hu W."/>
            <person name="Sun J."/>
            <person name="Li J."/>
            <person name="Ji K."/>
        </authorList>
    </citation>
    <scope>NUCLEOTIDE SEQUENCE</scope>
    <source>
        <strain evidence="10">JKM2019</strain>
    </source>
</reference>
<dbReference type="PROSITE" id="PS50023">
    <property type="entry name" value="LIM_DOMAIN_2"/>
    <property type="match status" value="1"/>
</dbReference>